<dbReference type="KEGG" id="marb:CJ263_17155"/>
<accession>A0A223V8S9</accession>
<reference evidence="1 2" key="1">
    <citation type="submission" date="2017-08" db="EMBL/GenBank/DDBJ databases">
        <title>The complete genome sequence of Maribacter sp. B1, isolated from deep-sea sediment.</title>
        <authorList>
            <person name="Wu Y.-H."/>
            <person name="Cheng H."/>
            <person name="Xu X.-W."/>
        </authorList>
    </citation>
    <scope>NUCLEOTIDE SEQUENCE [LARGE SCALE GENOMIC DNA]</scope>
    <source>
        <strain evidence="1 2">B1</strain>
    </source>
</reference>
<keyword evidence="2" id="KW-1185">Reference proteome</keyword>
<organism evidence="1 2">
    <name type="scientific">Maribacter cobaltidurans</name>
    <dbReference type="NCBI Taxonomy" id="1178778"/>
    <lineage>
        <taxon>Bacteria</taxon>
        <taxon>Pseudomonadati</taxon>
        <taxon>Bacteroidota</taxon>
        <taxon>Flavobacteriia</taxon>
        <taxon>Flavobacteriales</taxon>
        <taxon>Flavobacteriaceae</taxon>
        <taxon>Maribacter</taxon>
    </lineage>
</organism>
<evidence type="ECO:0000313" key="2">
    <source>
        <dbReference type="Proteomes" id="UP000215244"/>
    </source>
</evidence>
<dbReference type="Pfam" id="PF19578">
    <property type="entry name" value="DUF6090"/>
    <property type="match status" value="1"/>
</dbReference>
<dbReference type="Proteomes" id="UP000215244">
    <property type="component" value="Chromosome"/>
</dbReference>
<proteinExistence type="predicted"/>
<sequence length="252" mass="29294">MIKFFRKIRQQLLKENRFSKYMLYALGEIILVVIGILIALAISNWNETQKSKKLEQQLLHALLAEFESNLQLLNDVIALNNSNIENSILLGEYTGPSVTNIHEKELSERMVGIFKIEPRYLPNQGTVQEIINSGRLSVLSDDKLRKALSAWQSGLESVKRQENYVVERRDIGHDFFLKEGNFRRHLDLINDALLDPTPSKFPNNDFKFLENQEFESQLYLFIVASRNLNVVFYEPLRERINTIIALIKNDIQ</sequence>
<evidence type="ECO:0000313" key="1">
    <source>
        <dbReference type="EMBL" id="ASV31804.1"/>
    </source>
</evidence>
<gene>
    <name evidence="1" type="ORF">CJ263_17155</name>
</gene>
<dbReference type="OrthoDB" id="821805at2"/>
<dbReference type="AlphaFoldDB" id="A0A223V8S9"/>
<name>A0A223V8S9_9FLAO</name>
<dbReference type="EMBL" id="CP022957">
    <property type="protein sequence ID" value="ASV31804.1"/>
    <property type="molecule type" value="Genomic_DNA"/>
</dbReference>
<dbReference type="InterPro" id="IPR045749">
    <property type="entry name" value="DUF6090"/>
</dbReference>
<protein>
    <submittedName>
        <fullName evidence="1">Uncharacterized protein</fullName>
    </submittedName>
</protein>
<dbReference type="RefSeq" id="WP_094998391.1">
    <property type="nucleotide sequence ID" value="NZ_BMJL01000005.1"/>
</dbReference>